<keyword evidence="3" id="KW-1185">Reference proteome</keyword>
<dbReference type="RefSeq" id="WP_153249900.1">
    <property type="nucleotide sequence ID" value="NZ_CP044205.1"/>
</dbReference>
<dbReference type="KEGG" id="mmob:F6R98_15870"/>
<dbReference type="InParanoid" id="A0A5Q0BJ81"/>
<dbReference type="InterPro" id="IPR041667">
    <property type="entry name" value="Cupin_8"/>
</dbReference>
<dbReference type="AlphaFoldDB" id="A0A5Q0BJ81"/>
<accession>A0A5Q0BJ81</accession>
<dbReference type="PANTHER" id="PTHR12461">
    <property type="entry name" value="HYPOXIA-INDUCIBLE FACTOR 1 ALPHA INHIBITOR-RELATED"/>
    <property type="match status" value="1"/>
</dbReference>
<evidence type="ECO:0000313" key="2">
    <source>
        <dbReference type="EMBL" id="QFY43925.1"/>
    </source>
</evidence>
<protein>
    <submittedName>
        <fullName evidence="2">Cupin-like domain-containing protein</fullName>
    </submittedName>
</protein>
<organism evidence="2 3">
    <name type="scientific">Candidatus Methylospira mobilis</name>
    <dbReference type="NCBI Taxonomy" id="1808979"/>
    <lineage>
        <taxon>Bacteria</taxon>
        <taxon>Pseudomonadati</taxon>
        <taxon>Pseudomonadota</taxon>
        <taxon>Gammaproteobacteria</taxon>
        <taxon>Methylococcales</taxon>
        <taxon>Methylococcaceae</taxon>
        <taxon>Candidatus Methylospira</taxon>
    </lineage>
</organism>
<dbReference type="PROSITE" id="PS51184">
    <property type="entry name" value="JMJC"/>
    <property type="match status" value="1"/>
</dbReference>
<feature type="domain" description="JmjC" evidence="1">
    <location>
        <begin position="105"/>
        <end position="256"/>
    </location>
</feature>
<sequence>MIELGATARVTKVSKENFILHYKTPQIPVVIEQLSEAWPAREKWDLDYICAVIGENRVPLYGGGDRARGRRHQHAALTEMKLQDFVASLRSGENKLRIFFYNILSYAPKLADDFSYPDIGLKLFTKLPVLFFGGKGAKVQMHFDIDLANILLCHFGGKKRVYLFPPEQAKYLYHVPFSFSSLFDIDVEVPDYEKYPALKYLKGTVAELEHGDVLFIPSGYWHYIVYEDIGFSMALRAFPRRPREILQLANNILVIRTIDGLMRKIVGQPWNERNERKALSNTHKNLD</sequence>
<dbReference type="EMBL" id="CP044205">
    <property type="protein sequence ID" value="QFY43925.1"/>
    <property type="molecule type" value="Genomic_DNA"/>
</dbReference>
<reference evidence="2 3" key="1">
    <citation type="submission" date="2019-09" db="EMBL/GenBank/DDBJ databases">
        <title>Ecophysiology of the spiral-shaped methanotroph Methylospira mobilis as revealed by the complete genome sequence.</title>
        <authorList>
            <person name="Oshkin I.Y."/>
            <person name="Dedysh S.N."/>
            <person name="Miroshnikov K."/>
            <person name="Danilova O.V."/>
            <person name="Hakobyan A."/>
            <person name="Liesack W."/>
        </authorList>
    </citation>
    <scope>NUCLEOTIDE SEQUENCE [LARGE SCALE GENOMIC DNA]</scope>
    <source>
        <strain evidence="2 3">Shm1</strain>
    </source>
</reference>
<dbReference type="Proteomes" id="UP000325755">
    <property type="component" value="Chromosome"/>
</dbReference>
<dbReference type="PANTHER" id="PTHR12461:SF105">
    <property type="entry name" value="HYPOXIA-INDUCIBLE FACTOR 1-ALPHA INHIBITOR"/>
    <property type="match status" value="1"/>
</dbReference>
<dbReference type="OrthoDB" id="479699at2"/>
<dbReference type="Pfam" id="PF13621">
    <property type="entry name" value="Cupin_8"/>
    <property type="match status" value="1"/>
</dbReference>
<dbReference type="Gene3D" id="2.60.120.650">
    <property type="entry name" value="Cupin"/>
    <property type="match status" value="1"/>
</dbReference>
<proteinExistence type="predicted"/>
<name>A0A5Q0BJ81_9GAMM</name>
<dbReference type="InterPro" id="IPR003347">
    <property type="entry name" value="JmjC_dom"/>
</dbReference>
<gene>
    <name evidence="2" type="ORF">F6R98_15870</name>
</gene>
<dbReference type="SUPFAM" id="SSF51197">
    <property type="entry name" value="Clavaminate synthase-like"/>
    <property type="match status" value="1"/>
</dbReference>
<evidence type="ECO:0000313" key="3">
    <source>
        <dbReference type="Proteomes" id="UP000325755"/>
    </source>
</evidence>
<evidence type="ECO:0000259" key="1">
    <source>
        <dbReference type="PROSITE" id="PS51184"/>
    </source>
</evidence>